<dbReference type="Pfam" id="PF13041">
    <property type="entry name" value="PPR_2"/>
    <property type="match status" value="1"/>
</dbReference>
<protein>
    <submittedName>
        <fullName evidence="5">Pentatricopeptide repeat-containing protein, chloroplastic</fullName>
    </submittedName>
</protein>
<reference evidence="4" key="2">
    <citation type="submission" date="2024-04" db="EMBL/GenBank/DDBJ databases">
        <authorList>
            <person name="Chen Y."/>
            <person name="Shah S."/>
            <person name="Dougan E. K."/>
            <person name="Thang M."/>
            <person name="Chan C."/>
        </authorList>
    </citation>
    <scope>NUCLEOTIDE SEQUENCE [LARGE SCALE GENOMIC DNA]</scope>
</reference>
<evidence type="ECO:0000256" key="1">
    <source>
        <dbReference type="ARBA" id="ARBA00022737"/>
    </source>
</evidence>
<organism evidence="3">
    <name type="scientific">Cladocopium goreaui</name>
    <dbReference type="NCBI Taxonomy" id="2562237"/>
    <lineage>
        <taxon>Eukaryota</taxon>
        <taxon>Sar</taxon>
        <taxon>Alveolata</taxon>
        <taxon>Dinophyceae</taxon>
        <taxon>Suessiales</taxon>
        <taxon>Symbiodiniaceae</taxon>
        <taxon>Cladocopium</taxon>
    </lineage>
</organism>
<dbReference type="InterPro" id="IPR011990">
    <property type="entry name" value="TPR-like_helical_dom_sf"/>
</dbReference>
<feature type="repeat" description="PPR" evidence="2">
    <location>
        <begin position="44"/>
        <end position="78"/>
    </location>
</feature>
<reference evidence="3" key="1">
    <citation type="submission" date="2022-10" db="EMBL/GenBank/DDBJ databases">
        <authorList>
            <person name="Chen Y."/>
            <person name="Dougan E. K."/>
            <person name="Chan C."/>
            <person name="Rhodes N."/>
            <person name="Thang M."/>
        </authorList>
    </citation>
    <scope>NUCLEOTIDE SEQUENCE</scope>
</reference>
<dbReference type="NCBIfam" id="TIGR00756">
    <property type="entry name" value="PPR"/>
    <property type="match status" value="1"/>
</dbReference>
<dbReference type="PANTHER" id="PTHR47447:SF17">
    <property type="entry name" value="OS12G0638900 PROTEIN"/>
    <property type="match status" value="1"/>
</dbReference>
<keyword evidence="1" id="KW-0677">Repeat</keyword>
<dbReference type="PANTHER" id="PTHR47447">
    <property type="entry name" value="OS03G0856100 PROTEIN"/>
    <property type="match status" value="1"/>
</dbReference>
<dbReference type="EMBL" id="CAMXCT030002557">
    <property type="protein sequence ID" value="CAL4786181.1"/>
    <property type="molecule type" value="Genomic_DNA"/>
</dbReference>
<dbReference type="PROSITE" id="PS51375">
    <property type="entry name" value="PPR"/>
    <property type="match status" value="3"/>
</dbReference>
<evidence type="ECO:0000313" key="4">
    <source>
        <dbReference type="EMBL" id="CAL1152244.1"/>
    </source>
</evidence>
<evidence type="ECO:0000313" key="3">
    <source>
        <dbReference type="EMBL" id="CAI3998869.1"/>
    </source>
</evidence>
<dbReference type="AlphaFoldDB" id="A0A9P1G2T3"/>
<gene>
    <name evidence="3" type="ORF">C1SCF055_LOCUS25135</name>
</gene>
<feature type="repeat" description="PPR" evidence="2">
    <location>
        <begin position="79"/>
        <end position="113"/>
    </location>
</feature>
<dbReference type="InterPro" id="IPR002885">
    <property type="entry name" value="PPR_rpt"/>
</dbReference>
<dbReference type="EMBL" id="CAMXCT010002557">
    <property type="protein sequence ID" value="CAI3998869.1"/>
    <property type="molecule type" value="Genomic_DNA"/>
</dbReference>
<feature type="repeat" description="PPR" evidence="2">
    <location>
        <begin position="9"/>
        <end position="43"/>
    </location>
</feature>
<dbReference type="InterPro" id="IPR036063">
    <property type="entry name" value="Smr_dom_sf"/>
</dbReference>
<accession>A0A9P1G2T3</accession>
<proteinExistence type="predicted"/>
<dbReference type="Pfam" id="PF13812">
    <property type="entry name" value="PPR_3"/>
    <property type="match status" value="1"/>
</dbReference>
<dbReference type="Proteomes" id="UP001152797">
    <property type="component" value="Unassembled WGS sequence"/>
</dbReference>
<sequence length="258" mass="28342">MLKGRVNPDIIVYNAAISACEKGGQWQQALNLFRAMPKAKAIPDSISYNAAISACEKGSQWQQALNLFEAVLRAKGTPTVISHNAAISACHRGHQWQQALLLFEAMPRSTVKPNRVTFCALLDCPGISTQNLGGQIFQHGLLPILQESAAFQDLKVDLHEHSEGAARLTLQWWLSTTVAKRLEVSHKLDCIVVTGYGKSREAWRTSDIQAAVLDLLKGLKIDARILRENKGRIGLSLTKQDLAKLHTAGKIFSKAGNR</sequence>
<keyword evidence="6" id="KW-1185">Reference proteome</keyword>
<name>A0A9P1G2T3_9DINO</name>
<dbReference type="EMBL" id="CAMXCT020002557">
    <property type="protein sequence ID" value="CAL1152244.1"/>
    <property type="molecule type" value="Genomic_DNA"/>
</dbReference>
<evidence type="ECO:0000313" key="6">
    <source>
        <dbReference type="Proteomes" id="UP001152797"/>
    </source>
</evidence>
<comment type="caution">
    <text evidence="3">The sequence shown here is derived from an EMBL/GenBank/DDBJ whole genome shotgun (WGS) entry which is preliminary data.</text>
</comment>
<dbReference type="PROSITE" id="PS51257">
    <property type="entry name" value="PROKAR_LIPOPROTEIN"/>
    <property type="match status" value="1"/>
</dbReference>
<dbReference type="Gene3D" id="1.25.40.10">
    <property type="entry name" value="Tetratricopeptide repeat domain"/>
    <property type="match status" value="1"/>
</dbReference>
<dbReference type="OrthoDB" id="185373at2759"/>
<evidence type="ECO:0000256" key="2">
    <source>
        <dbReference type="PROSITE-ProRule" id="PRU00708"/>
    </source>
</evidence>
<dbReference type="SUPFAM" id="SSF160443">
    <property type="entry name" value="SMR domain-like"/>
    <property type="match status" value="1"/>
</dbReference>
<evidence type="ECO:0000313" key="5">
    <source>
        <dbReference type="EMBL" id="CAL4786181.1"/>
    </source>
</evidence>